<dbReference type="AlphaFoldDB" id="A0A9D6Z6K2"/>
<protein>
    <submittedName>
        <fullName evidence="1">Uncharacterized protein</fullName>
    </submittedName>
</protein>
<dbReference type="Proteomes" id="UP000807825">
    <property type="component" value="Unassembled WGS sequence"/>
</dbReference>
<dbReference type="EMBL" id="JACRDE010000628">
    <property type="protein sequence ID" value="MBI5252612.1"/>
    <property type="molecule type" value="Genomic_DNA"/>
</dbReference>
<proteinExistence type="predicted"/>
<evidence type="ECO:0000313" key="2">
    <source>
        <dbReference type="Proteomes" id="UP000807825"/>
    </source>
</evidence>
<name>A0A9D6Z6K2_9BACT</name>
<comment type="caution">
    <text evidence="1">The sequence shown here is derived from an EMBL/GenBank/DDBJ whole genome shotgun (WGS) entry which is preliminary data.</text>
</comment>
<organism evidence="1 2">
    <name type="scientific">Desulfomonile tiedjei</name>
    <dbReference type="NCBI Taxonomy" id="2358"/>
    <lineage>
        <taxon>Bacteria</taxon>
        <taxon>Pseudomonadati</taxon>
        <taxon>Thermodesulfobacteriota</taxon>
        <taxon>Desulfomonilia</taxon>
        <taxon>Desulfomonilales</taxon>
        <taxon>Desulfomonilaceae</taxon>
        <taxon>Desulfomonile</taxon>
    </lineage>
</organism>
<gene>
    <name evidence="1" type="ORF">HY912_24210</name>
</gene>
<evidence type="ECO:0000313" key="1">
    <source>
        <dbReference type="EMBL" id="MBI5252612.1"/>
    </source>
</evidence>
<reference evidence="1" key="1">
    <citation type="submission" date="2020-07" db="EMBL/GenBank/DDBJ databases">
        <title>Huge and variable diversity of episymbiotic CPR bacteria and DPANN archaea in groundwater ecosystems.</title>
        <authorList>
            <person name="He C.Y."/>
            <person name="Keren R."/>
            <person name="Whittaker M."/>
            <person name="Farag I.F."/>
            <person name="Doudna J."/>
            <person name="Cate J.H.D."/>
            <person name="Banfield J.F."/>
        </authorList>
    </citation>
    <scope>NUCLEOTIDE SEQUENCE</scope>
    <source>
        <strain evidence="1">NC_groundwater_1664_Pr3_B-0.1um_52_9</strain>
    </source>
</reference>
<sequence length="120" mass="13235">MSTLASLTPAHFKKISKLCQKKERLLQKVSAIDDALNAFEAGDSLPKKAVKAQASKNRSKRGQLKRLILDALKQAGKSGHTVAELSKKLGVKTNNIYTWFYTTGKKVTGLKKTKDGRYSL</sequence>
<accession>A0A9D6Z6K2</accession>